<gene>
    <name evidence="2 4" type="primary">srh-21</name>
    <name evidence="4" type="ORF">C02E7.2</name>
    <name evidence="2" type="ORF">CELE_C02E7.2</name>
</gene>
<feature type="transmembrane region" description="Helical" evidence="1">
    <location>
        <begin position="17"/>
        <end position="36"/>
    </location>
</feature>
<dbReference type="WormBase" id="C02E7.2">
    <property type="protein sequence ID" value="CE17362"/>
    <property type="gene ID" value="WBGene00005246"/>
    <property type="gene designation" value="srh-21"/>
</dbReference>
<evidence type="ECO:0000313" key="3">
    <source>
        <dbReference type="Proteomes" id="UP000001940"/>
    </source>
</evidence>
<evidence type="ECO:0000313" key="4">
    <source>
        <dbReference type="WormBase" id="C02E7.2"/>
    </source>
</evidence>
<sequence length="330" mass="37918">MDCLEPPPATFRILSHSIHFISIPIYCLALYSLIFIKSNVFTTYRIFLIWHVSENIFFEMYSAFFLAPALHAPFVVMRTTGILSHFGINSLVQFYILTFSIECSAVCISEMFYFRYKASLVSYKDHYFTYFLRFLVYSTRCFAIFDFIFPIVTYQDANKFQQIHKLALLQQNPSAQFLRCDSVYLLSAFADYVSIIVLSFWIVQFVVLCVAIPGAIVYITLNIPKSTSETTWKVQQQLLKSLAIQALIHAIMLGGPNSLFILALFLGYNSEELAYSAFLSLIYHGFISTFAMIVFTKPVRHHILECLKLRKTFETKGNSLKKSNQGTVTT</sequence>
<proteinExistence type="predicted"/>
<dbReference type="HOGENOM" id="CLU_067921_1_0_1"/>
<feature type="transmembrane region" description="Helical" evidence="1">
    <location>
        <begin position="134"/>
        <end position="152"/>
    </location>
</feature>
<dbReference type="InParanoid" id="O16433"/>
<dbReference type="PIR" id="T31850">
    <property type="entry name" value="T31850"/>
</dbReference>
<dbReference type="PaxDb" id="6239-C02E7.2"/>
<dbReference type="AGR" id="WB:WBGene00005246"/>
<evidence type="ECO:0000256" key="1">
    <source>
        <dbReference type="SAM" id="Phobius"/>
    </source>
</evidence>
<dbReference type="eggNOG" id="ENOG502R9ZN">
    <property type="taxonomic scope" value="Eukaryota"/>
</dbReference>
<dbReference type="EMBL" id="BX284605">
    <property type="protein sequence ID" value="CCD62584.1"/>
    <property type="molecule type" value="Genomic_DNA"/>
</dbReference>
<dbReference type="FunCoup" id="O16433">
    <property type="interactions" value="80"/>
</dbReference>
<keyword evidence="2" id="KW-0675">Receptor</keyword>
<feature type="transmembrane region" description="Helical" evidence="1">
    <location>
        <begin position="242"/>
        <end position="267"/>
    </location>
</feature>
<dbReference type="PANTHER" id="PTHR46891:SF2">
    <property type="entry name" value="SERPENTINE RECEPTOR, CLASS H"/>
    <property type="match status" value="1"/>
</dbReference>
<dbReference type="CTD" id="178886"/>
<dbReference type="KEGG" id="cel:CELE_C02E7.2"/>
<keyword evidence="1" id="KW-0472">Membrane</keyword>
<feature type="transmembrane region" description="Helical" evidence="1">
    <location>
        <begin position="94"/>
        <end position="114"/>
    </location>
</feature>
<dbReference type="AlphaFoldDB" id="O16433"/>
<keyword evidence="1" id="KW-0812">Transmembrane</keyword>
<accession>O16433</accession>
<keyword evidence="1" id="KW-1133">Transmembrane helix</keyword>
<dbReference type="GeneID" id="178886"/>
<name>O16433_CAEEL</name>
<feature type="transmembrane region" description="Helical" evidence="1">
    <location>
        <begin position="273"/>
        <end position="295"/>
    </location>
</feature>
<dbReference type="InterPro" id="IPR019422">
    <property type="entry name" value="7TM_GPCR_serpentine_rcpt_Srh"/>
</dbReference>
<dbReference type="Pfam" id="PF10318">
    <property type="entry name" value="7TM_GPCR_Srh"/>
    <property type="match status" value="1"/>
</dbReference>
<reference evidence="2 3" key="1">
    <citation type="journal article" date="1998" name="Science">
        <title>Genome sequence of the nematode C. elegans: a platform for investigating biology.</title>
        <authorList>
            <consortium name="The C. elegans sequencing consortium"/>
            <person name="Sulson J.E."/>
            <person name="Waterston R."/>
        </authorList>
    </citation>
    <scope>NUCLEOTIDE SEQUENCE [LARGE SCALE GENOMIC DNA]</scope>
    <source>
        <strain evidence="2 3">Bristol N2</strain>
    </source>
</reference>
<dbReference type="Bgee" id="WBGene00005246">
    <property type="expression patterns" value="Expressed in larva"/>
</dbReference>
<dbReference type="OMA" id="NAMFIYA"/>
<evidence type="ECO:0000313" key="2">
    <source>
        <dbReference type="EMBL" id="CCD62584.1"/>
    </source>
</evidence>
<protein>
    <submittedName>
        <fullName evidence="2">Serpentine Receptor, class H</fullName>
    </submittedName>
</protein>
<feature type="transmembrane region" description="Helical" evidence="1">
    <location>
        <begin position="192"/>
        <end position="221"/>
    </location>
</feature>
<organism evidence="2 3">
    <name type="scientific">Caenorhabditis elegans</name>
    <dbReference type="NCBI Taxonomy" id="6239"/>
    <lineage>
        <taxon>Eukaryota</taxon>
        <taxon>Metazoa</taxon>
        <taxon>Ecdysozoa</taxon>
        <taxon>Nematoda</taxon>
        <taxon>Chromadorea</taxon>
        <taxon>Rhabditida</taxon>
        <taxon>Rhabditina</taxon>
        <taxon>Rhabditomorpha</taxon>
        <taxon>Rhabditoidea</taxon>
        <taxon>Rhabditidae</taxon>
        <taxon>Peloderinae</taxon>
        <taxon>Caenorhabditis</taxon>
    </lineage>
</organism>
<dbReference type="RefSeq" id="NP_504325.1">
    <property type="nucleotide sequence ID" value="NM_071924.4"/>
</dbReference>
<keyword evidence="3" id="KW-1185">Reference proteome</keyword>
<feature type="transmembrane region" description="Helical" evidence="1">
    <location>
        <begin position="56"/>
        <end position="74"/>
    </location>
</feature>
<dbReference type="UCSC" id="C02E7.2">
    <property type="organism name" value="c. elegans"/>
</dbReference>
<dbReference type="PANTHER" id="PTHR46891">
    <property type="entry name" value="SERPENTINE RECEPTOR, CLASS H-RELATED"/>
    <property type="match status" value="1"/>
</dbReference>
<dbReference type="Proteomes" id="UP000001940">
    <property type="component" value="Chromosome V"/>
</dbReference>
<dbReference type="PhylomeDB" id="O16433"/>